<sequence length="249" mass="27671">KDWSVRKEFKDLILVYVATFEWDGFCLCWAGLKKIRSFSTETEKKKKLSTIRRKTGTTKLVGSSRISARSKTFSPNSTPSSPALVTSPSAPLFPSSYRHDPMILRSTDRLIAFAIMHQCYSSVKPSLNPFISEMIIAACNEQAEKYERASFSTCFSGIATTTLKSIRALLQILKLSAADYIKTFDPLTNEFPELGELQREYGNKADGPSSHVFADYALKKLLHDPDVPRGCDPNSPEYVTDELGGSGSC</sequence>
<dbReference type="InterPro" id="IPR019312">
    <property type="entry name" value="CNOT11"/>
</dbReference>
<gene>
    <name evidence="12" type="primary">A05g510490.1_BraROA</name>
    <name evidence="11" type="synonym">A05g510010.1_BraROA</name>
    <name evidence="11" type="ORF">IGI04_020962</name>
    <name evidence="12" type="ORF">IGI04_021181</name>
</gene>
<evidence type="ECO:0000256" key="3">
    <source>
        <dbReference type="ARBA" id="ARBA00008030"/>
    </source>
</evidence>
<keyword evidence="13" id="KW-1185">Reference proteome</keyword>
<evidence type="ECO:0000313" key="11">
    <source>
        <dbReference type="EMBL" id="KAG5399148.1"/>
    </source>
</evidence>
<evidence type="ECO:0000256" key="7">
    <source>
        <dbReference type="ARBA" id="ARBA00023158"/>
    </source>
</evidence>
<feature type="non-terminal residue" evidence="12">
    <location>
        <position position="1"/>
    </location>
</feature>
<keyword evidence="9" id="KW-0539">Nucleus</keyword>
<keyword evidence="5" id="KW-0963">Cytoplasm</keyword>
<keyword evidence="8" id="KW-0804">Transcription</keyword>
<protein>
    <recommendedName>
        <fullName evidence="4">CCR4-NOT transcription complex subunit 11</fullName>
    </recommendedName>
</protein>
<evidence type="ECO:0000313" key="13">
    <source>
        <dbReference type="Proteomes" id="UP000823674"/>
    </source>
</evidence>
<evidence type="ECO:0000256" key="6">
    <source>
        <dbReference type="ARBA" id="ARBA00023015"/>
    </source>
</evidence>
<evidence type="ECO:0000256" key="9">
    <source>
        <dbReference type="ARBA" id="ARBA00023242"/>
    </source>
</evidence>
<dbReference type="PANTHER" id="PTHR15975">
    <property type="entry name" value="CCR4-NOT TRANSCRIPTION COMPLEX SUBUNIT 11"/>
    <property type="match status" value="1"/>
</dbReference>
<proteinExistence type="inferred from homology"/>
<evidence type="ECO:0000256" key="5">
    <source>
        <dbReference type="ARBA" id="ARBA00022490"/>
    </source>
</evidence>
<comment type="similarity">
    <text evidence="3">Belongs to the CNOT11 family.</text>
</comment>
<evidence type="ECO:0000256" key="8">
    <source>
        <dbReference type="ARBA" id="ARBA00023163"/>
    </source>
</evidence>
<feature type="region of interest" description="Disordered" evidence="10">
    <location>
        <begin position="65"/>
        <end position="86"/>
    </location>
</feature>
<dbReference type="Proteomes" id="UP000823674">
    <property type="component" value="Chromosome A05"/>
</dbReference>
<keyword evidence="6" id="KW-0805">Transcription regulation</keyword>
<organism evidence="12 13">
    <name type="scientific">Brassica rapa subsp. trilocularis</name>
    <dbReference type="NCBI Taxonomy" id="1813537"/>
    <lineage>
        <taxon>Eukaryota</taxon>
        <taxon>Viridiplantae</taxon>
        <taxon>Streptophyta</taxon>
        <taxon>Embryophyta</taxon>
        <taxon>Tracheophyta</taxon>
        <taxon>Spermatophyta</taxon>
        <taxon>Magnoliopsida</taxon>
        <taxon>eudicotyledons</taxon>
        <taxon>Gunneridae</taxon>
        <taxon>Pentapetalae</taxon>
        <taxon>rosids</taxon>
        <taxon>malvids</taxon>
        <taxon>Brassicales</taxon>
        <taxon>Brassicaceae</taxon>
        <taxon>Brassiceae</taxon>
        <taxon>Brassica</taxon>
    </lineage>
</organism>
<evidence type="ECO:0000313" key="12">
    <source>
        <dbReference type="EMBL" id="KAG5399367.1"/>
    </source>
</evidence>
<reference evidence="12 13" key="1">
    <citation type="submission" date="2021-03" db="EMBL/GenBank/DDBJ databases">
        <authorList>
            <person name="King G.J."/>
            <person name="Bancroft I."/>
            <person name="Baten A."/>
            <person name="Bloomfield J."/>
            <person name="Borpatragohain P."/>
            <person name="He Z."/>
            <person name="Irish N."/>
            <person name="Irwin J."/>
            <person name="Liu K."/>
            <person name="Mauleon R.P."/>
            <person name="Moore J."/>
            <person name="Morris R."/>
            <person name="Ostergaard L."/>
            <person name="Wang B."/>
            <person name="Wells R."/>
        </authorList>
    </citation>
    <scope>NUCLEOTIDE SEQUENCE [LARGE SCALE GENOMIC DNA]</scope>
    <source>
        <strain evidence="12">R-o-18</strain>
        <tissue evidence="12">Leaf</tissue>
    </source>
</reference>
<evidence type="ECO:0000256" key="2">
    <source>
        <dbReference type="ARBA" id="ARBA00004496"/>
    </source>
</evidence>
<comment type="caution">
    <text evidence="12">The sequence shown here is derived from an EMBL/GenBank/DDBJ whole genome shotgun (WGS) entry which is preliminary data.</text>
</comment>
<evidence type="ECO:0000256" key="4">
    <source>
        <dbReference type="ARBA" id="ARBA00014872"/>
    </source>
</evidence>
<accession>A0ABQ7MKV5</accession>
<dbReference type="EMBL" id="JADBGQ010000005">
    <property type="protein sequence ID" value="KAG5399148.1"/>
    <property type="molecule type" value="Genomic_DNA"/>
</dbReference>
<feature type="region of interest" description="Disordered" evidence="10">
    <location>
        <begin position="228"/>
        <end position="249"/>
    </location>
</feature>
<dbReference type="PANTHER" id="PTHR15975:SF0">
    <property type="entry name" value="CCR4-NOT TRANSCRIPTION COMPLEX SUBUNIT 11"/>
    <property type="match status" value="1"/>
</dbReference>
<evidence type="ECO:0000256" key="1">
    <source>
        <dbReference type="ARBA" id="ARBA00004123"/>
    </source>
</evidence>
<comment type="subcellular location">
    <subcellularLocation>
        <location evidence="2">Cytoplasm</location>
    </subcellularLocation>
    <subcellularLocation>
        <location evidence="1">Nucleus</location>
    </subcellularLocation>
</comment>
<name>A0ABQ7MKV5_BRACM</name>
<evidence type="ECO:0000256" key="10">
    <source>
        <dbReference type="SAM" id="MobiDB-lite"/>
    </source>
</evidence>
<dbReference type="EMBL" id="JADBGQ010000005">
    <property type="protein sequence ID" value="KAG5399367.1"/>
    <property type="molecule type" value="Genomic_DNA"/>
</dbReference>
<keyword evidence="7" id="KW-0943">RNA-mediated gene silencing</keyword>